<name>A0A6J8EJ46_MYTCO</name>
<dbReference type="GO" id="GO:0003682">
    <property type="term" value="F:chromatin binding"/>
    <property type="evidence" value="ECO:0007669"/>
    <property type="project" value="InterPro"/>
</dbReference>
<dbReference type="Proteomes" id="UP000507470">
    <property type="component" value="Unassembled WGS sequence"/>
</dbReference>
<evidence type="ECO:0000256" key="1">
    <source>
        <dbReference type="ARBA" id="ARBA00022441"/>
    </source>
</evidence>
<dbReference type="OrthoDB" id="432528at2759"/>
<feature type="compositionally biased region" description="Polar residues" evidence="2">
    <location>
        <begin position="440"/>
        <end position="452"/>
    </location>
</feature>
<accession>A0A6J8EJ46</accession>
<feature type="compositionally biased region" description="Polar residues" evidence="2">
    <location>
        <begin position="373"/>
        <end position="383"/>
    </location>
</feature>
<evidence type="ECO:0000313" key="3">
    <source>
        <dbReference type="EMBL" id="CAC5419956.1"/>
    </source>
</evidence>
<dbReference type="Pfam" id="PF01344">
    <property type="entry name" value="Kelch_1"/>
    <property type="match status" value="1"/>
</dbReference>
<proteinExistence type="predicted"/>
<feature type="compositionally biased region" description="Polar residues" evidence="2">
    <location>
        <begin position="350"/>
        <end position="361"/>
    </location>
</feature>
<dbReference type="Gene3D" id="2.120.10.80">
    <property type="entry name" value="Kelch-type beta propeller"/>
    <property type="match status" value="2"/>
</dbReference>
<dbReference type="AlphaFoldDB" id="A0A6J8EJ46"/>
<evidence type="ECO:0000256" key="2">
    <source>
        <dbReference type="SAM" id="MobiDB-lite"/>
    </source>
</evidence>
<dbReference type="Pfam" id="PF24681">
    <property type="entry name" value="Kelch_KLHDC2_KLHL20_DRC7"/>
    <property type="match status" value="1"/>
</dbReference>
<keyword evidence="4" id="KW-1185">Reference proteome</keyword>
<dbReference type="GO" id="GO:0005737">
    <property type="term" value="C:cytoplasm"/>
    <property type="evidence" value="ECO:0007669"/>
    <property type="project" value="TreeGrafter"/>
</dbReference>
<sequence>MCIDVITEYKLVDFNKGICSYIKFFYEGVQKNMSKISSLSVLFKWNKVKASCNKTLPRSRCKHACCLHNEYAYIIGGKDGNVSVKDFCRFHIGTHKWEELSYRGEKIPYFEGHSLVAHKRLLLLFGGVLSYDHTESALWIINPDLQYIRRHVPDAGSTQPCARRHHTSVVHNNVMYVYGGYIDLQGSTSDVWAYHIDDEEWEQIKPNQRSENTAGSRHGHTSVLYGREMWVFGGMSGLQAKSDFWRFNLHSLKWDRIKIKYGPPCLSGHSATVVKDYMVIVGGESNGVMSSDIWVFGFCTLKWTHYQPTHQYPSPRKWHSVIPVTAQYRKGDNSVRTKSLPHLQKKGHNNVVNRPKSSPVYSSARFARRSPEQTENAKLNRPNTLALHMTNDSNQNNSTSQPIEMASLSERNADRRSPFKGNGFEKGTKQKDEKSPLLCNRQTSRDSMISNGSGLGTDNPCLELDSSCEKMDRFVKCDNDSSDCLVSLELKDMSENINHKSQVVTRFVKNKKQNFHSSNIPGQVNLSPNGETFRCKTHNNKYKSCDLVVEDLEFYDNYFSNSTQEYNRLEPQTHSRKVDISHSSNKDLKIKNSDTSFYKTEFNDKTMVNRQNSLEEKSYSMSDISKPNLVQIQPITSKSTSMQLPQKVPCRKCSLNCWMEETEIDDDTLSPVDDDTLTPVDNDTLSPVDVDSQSNATSQIVKQLADDVTESKPTQVQEGCKENVVENGPPYLLLIGGHEERGTNIYVEPIVVWQCDVLVRHSDISHGEYMKDNQNQGENKQTKQIQKQGHVYGPTVTVHTNNKQSKTCHKQYKLIS</sequence>
<keyword evidence="1" id="KW-0880">Kelch repeat</keyword>
<dbReference type="EMBL" id="CACVKT020009064">
    <property type="protein sequence ID" value="CAC5419956.1"/>
    <property type="molecule type" value="Genomic_DNA"/>
</dbReference>
<organism evidence="3 4">
    <name type="scientific">Mytilus coruscus</name>
    <name type="common">Sea mussel</name>
    <dbReference type="NCBI Taxonomy" id="42192"/>
    <lineage>
        <taxon>Eukaryota</taxon>
        <taxon>Metazoa</taxon>
        <taxon>Spiralia</taxon>
        <taxon>Lophotrochozoa</taxon>
        <taxon>Mollusca</taxon>
        <taxon>Bivalvia</taxon>
        <taxon>Autobranchia</taxon>
        <taxon>Pteriomorphia</taxon>
        <taxon>Mytilida</taxon>
        <taxon>Mytiloidea</taxon>
        <taxon>Mytilidae</taxon>
        <taxon>Mytilinae</taxon>
        <taxon>Mytilus</taxon>
    </lineage>
</organism>
<dbReference type="PANTHER" id="PTHR46461:SF1">
    <property type="entry name" value="KELCH DOMAIN-CONTAINING PROTEIN 3"/>
    <property type="match status" value="1"/>
</dbReference>
<dbReference type="InterPro" id="IPR052637">
    <property type="entry name" value="KLHDC3-like"/>
</dbReference>
<feature type="region of interest" description="Disordered" evidence="2">
    <location>
        <begin position="332"/>
        <end position="456"/>
    </location>
</feature>
<feature type="compositionally biased region" description="Basic and acidic residues" evidence="2">
    <location>
        <begin position="426"/>
        <end position="435"/>
    </location>
</feature>
<feature type="compositionally biased region" description="Low complexity" evidence="2">
    <location>
        <begin position="390"/>
        <end position="401"/>
    </location>
</feature>
<protein>
    <submittedName>
        <fullName evidence="3">Uncharacterized protein</fullName>
    </submittedName>
</protein>
<dbReference type="InterPro" id="IPR006652">
    <property type="entry name" value="Kelch_1"/>
</dbReference>
<dbReference type="SUPFAM" id="SSF117281">
    <property type="entry name" value="Kelch motif"/>
    <property type="match status" value="1"/>
</dbReference>
<evidence type="ECO:0000313" key="4">
    <source>
        <dbReference type="Proteomes" id="UP000507470"/>
    </source>
</evidence>
<gene>
    <name evidence="3" type="ORF">MCOR_52231</name>
</gene>
<dbReference type="InterPro" id="IPR015915">
    <property type="entry name" value="Kelch-typ_b-propeller"/>
</dbReference>
<reference evidence="3 4" key="1">
    <citation type="submission" date="2020-06" db="EMBL/GenBank/DDBJ databases">
        <authorList>
            <person name="Li R."/>
            <person name="Bekaert M."/>
        </authorList>
    </citation>
    <scope>NUCLEOTIDE SEQUENCE [LARGE SCALE GENOMIC DNA]</scope>
    <source>
        <strain evidence="4">wild</strain>
    </source>
</reference>
<dbReference type="PANTHER" id="PTHR46461">
    <property type="entry name" value="KELCH DOMAIN-CONTAINING PROTEIN 3"/>
    <property type="match status" value="1"/>
</dbReference>